<keyword evidence="4" id="KW-1185">Reference proteome</keyword>
<evidence type="ECO:0000313" key="4">
    <source>
        <dbReference type="Proteomes" id="UP000298030"/>
    </source>
</evidence>
<keyword evidence="2" id="KW-0472">Membrane</keyword>
<dbReference type="AlphaFoldDB" id="A0A4Y7TY92"/>
<dbReference type="EMBL" id="QPFP01000002">
    <property type="protein sequence ID" value="TEB39146.1"/>
    <property type="molecule type" value="Genomic_DNA"/>
</dbReference>
<evidence type="ECO:0000313" key="3">
    <source>
        <dbReference type="EMBL" id="TEB39146.1"/>
    </source>
</evidence>
<dbReference type="Proteomes" id="UP000298030">
    <property type="component" value="Unassembled WGS sequence"/>
</dbReference>
<feature type="compositionally biased region" description="Polar residues" evidence="1">
    <location>
        <begin position="357"/>
        <end position="380"/>
    </location>
</feature>
<feature type="region of interest" description="Disordered" evidence="1">
    <location>
        <begin position="342"/>
        <end position="418"/>
    </location>
</feature>
<sequence length="418" mass="46694">MASTSGPITVDDTHPDIKYLPRGLWKLNDVCLACNVSSGGQGTLRKQAFNATWHAAPGAQFDPKSGMSIDFDFTGSNAIAMFVLFRRTNQRGRTRDDGKSTLLLKLDNNSPQRLPLTLEGWTNQELRQQFRMSQFLVNSPREGNHTLNIQLERDNAMDVPVTFALDYIRFTPASTNANTGGSAPRPSITPDPTTLETPEATETSSAMPTRDDYHPLTAPPSPESTLTPSKSKSEIAKIAGPIAGLVLALIMLVVLLFCWRRRHIRKQRLKQSIRQFRPVMFDRSWHEPPFSYYRPDSVGKHPATILPLFRSDQQEELVGKPPLSRPPPPRRVSIARASFESDTPLVEPPAQRPTAVDRSSYQRRSFFTESSLSAHPQSYISAEKKNPPSKRPFVSISSTIESLADPPTRSPRLPPIRF</sequence>
<reference evidence="3 4" key="1">
    <citation type="journal article" date="2019" name="Nat. Ecol. Evol.">
        <title>Megaphylogeny resolves global patterns of mushroom evolution.</title>
        <authorList>
            <person name="Varga T."/>
            <person name="Krizsan K."/>
            <person name="Foldi C."/>
            <person name="Dima B."/>
            <person name="Sanchez-Garcia M."/>
            <person name="Sanchez-Ramirez S."/>
            <person name="Szollosi G.J."/>
            <person name="Szarkandi J.G."/>
            <person name="Papp V."/>
            <person name="Albert L."/>
            <person name="Andreopoulos W."/>
            <person name="Angelini C."/>
            <person name="Antonin V."/>
            <person name="Barry K.W."/>
            <person name="Bougher N.L."/>
            <person name="Buchanan P."/>
            <person name="Buyck B."/>
            <person name="Bense V."/>
            <person name="Catcheside P."/>
            <person name="Chovatia M."/>
            <person name="Cooper J."/>
            <person name="Damon W."/>
            <person name="Desjardin D."/>
            <person name="Finy P."/>
            <person name="Geml J."/>
            <person name="Haridas S."/>
            <person name="Hughes K."/>
            <person name="Justo A."/>
            <person name="Karasinski D."/>
            <person name="Kautmanova I."/>
            <person name="Kiss B."/>
            <person name="Kocsube S."/>
            <person name="Kotiranta H."/>
            <person name="LaButti K.M."/>
            <person name="Lechner B.E."/>
            <person name="Liimatainen K."/>
            <person name="Lipzen A."/>
            <person name="Lukacs Z."/>
            <person name="Mihaltcheva S."/>
            <person name="Morgado L.N."/>
            <person name="Niskanen T."/>
            <person name="Noordeloos M.E."/>
            <person name="Ohm R.A."/>
            <person name="Ortiz-Santana B."/>
            <person name="Ovrebo C."/>
            <person name="Racz N."/>
            <person name="Riley R."/>
            <person name="Savchenko A."/>
            <person name="Shiryaev A."/>
            <person name="Soop K."/>
            <person name="Spirin V."/>
            <person name="Szebenyi C."/>
            <person name="Tomsovsky M."/>
            <person name="Tulloss R.E."/>
            <person name="Uehling J."/>
            <person name="Grigoriev I.V."/>
            <person name="Vagvolgyi C."/>
            <person name="Papp T."/>
            <person name="Martin F.M."/>
            <person name="Miettinen O."/>
            <person name="Hibbett D.S."/>
            <person name="Nagy L.G."/>
        </authorList>
    </citation>
    <scope>NUCLEOTIDE SEQUENCE [LARGE SCALE GENOMIC DNA]</scope>
    <source>
        <strain evidence="3 4">FP101781</strain>
    </source>
</reference>
<feature type="region of interest" description="Disordered" evidence="1">
    <location>
        <begin position="174"/>
        <end position="229"/>
    </location>
</feature>
<accession>A0A4Y7TY92</accession>
<keyword evidence="2" id="KW-1133">Transmembrane helix</keyword>
<comment type="caution">
    <text evidence="3">The sequence shown here is derived from an EMBL/GenBank/DDBJ whole genome shotgun (WGS) entry which is preliminary data.</text>
</comment>
<feature type="compositionally biased region" description="Pro residues" evidence="1">
    <location>
        <begin position="408"/>
        <end position="418"/>
    </location>
</feature>
<organism evidence="3 4">
    <name type="scientific">Coprinellus micaceus</name>
    <name type="common">Glistening ink-cap mushroom</name>
    <name type="synonym">Coprinus micaceus</name>
    <dbReference type="NCBI Taxonomy" id="71717"/>
    <lineage>
        <taxon>Eukaryota</taxon>
        <taxon>Fungi</taxon>
        <taxon>Dikarya</taxon>
        <taxon>Basidiomycota</taxon>
        <taxon>Agaricomycotina</taxon>
        <taxon>Agaricomycetes</taxon>
        <taxon>Agaricomycetidae</taxon>
        <taxon>Agaricales</taxon>
        <taxon>Agaricineae</taxon>
        <taxon>Psathyrellaceae</taxon>
        <taxon>Coprinellus</taxon>
    </lineage>
</organism>
<gene>
    <name evidence="3" type="ORF">FA13DRAFT_1725109</name>
</gene>
<evidence type="ECO:0000256" key="1">
    <source>
        <dbReference type="SAM" id="MobiDB-lite"/>
    </source>
</evidence>
<feature type="compositionally biased region" description="Low complexity" evidence="1">
    <location>
        <begin position="190"/>
        <end position="203"/>
    </location>
</feature>
<feature type="transmembrane region" description="Helical" evidence="2">
    <location>
        <begin position="238"/>
        <end position="259"/>
    </location>
</feature>
<dbReference type="CDD" id="cd12087">
    <property type="entry name" value="TM_EGFR-like"/>
    <property type="match status" value="1"/>
</dbReference>
<name>A0A4Y7TY92_COPMI</name>
<protein>
    <submittedName>
        <fullName evidence="3">Uncharacterized protein</fullName>
    </submittedName>
</protein>
<proteinExistence type="predicted"/>
<keyword evidence="2" id="KW-0812">Transmembrane</keyword>
<dbReference type="OrthoDB" id="2951897at2759"/>
<evidence type="ECO:0000256" key="2">
    <source>
        <dbReference type="SAM" id="Phobius"/>
    </source>
</evidence>